<feature type="signal peptide" evidence="2">
    <location>
        <begin position="1"/>
        <end position="20"/>
    </location>
</feature>
<organism evidence="3 4">
    <name type="scientific">Yersinia intermedia</name>
    <dbReference type="NCBI Taxonomy" id="631"/>
    <lineage>
        <taxon>Bacteria</taxon>
        <taxon>Pseudomonadati</taxon>
        <taxon>Pseudomonadota</taxon>
        <taxon>Gammaproteobacteria</taxon>
        <taxon>Enterobacterales</taxon>
        <taxon>Yersiniaceae</taxon>
        <taxon>Yersinia</taxon>
    </lineage>
</organism>
<feature type="compositionally biased region" description="Gly residues" evidence="1">
    <location>
        <begin position="111"/>
        <end position="121"/>
    </location>
</feature>
<name>A0A0H5LSU6_YERIN</name>
<feature type="compositionally biased region" description="Low complexity" evidence="1">
    <location>
        <begin position="134"/>
        <end position="143"/>
    </location>
</feature>
<reference evidence="4" key="1">
    <citation type="submission" date="2015-03" db="EMBL/GenBank/DDBJ databases">
        <authorList>
            <consortium name="Pathogen Informatics"/>
        </authorList>
    </citation>
    <scope>NUCLEOTIDE SEQUENCE [LARGE SCALE GENOMIC DNA]</scope>
    <source>
        <strain evidence="4">R148</strain>
    </source>
</reference>
<dbReference type="InterPro" id="IPR019638">
    <property type="entry name" value="DUF2502"/>
</dbReference>
<dbReference type="Pfam" id="PF10697">
    <property type="entry name" value="DUF2502"/>
    <property type="match status" value="1"/>
</dbReference>
<feature type="compositionally biased region" description="Basic and acidic residues" evidence="1">
    <location>
        <begin position="58"/>
        <end position="72"/>
    </location>
</feature>
<evidence type="ECO:0000313" key="4">
    <source>
        <dbReference type="Proteomes" id="UP000043316"/>
    </source>
</evidence>
<evidence type="ECO:0000256" key="1">
    <source>
        <dbReference type="SAM" id="MobiDB-lite"/>
    </source>
</evidence>
<dbReference type="EMBL" id="CWJI01000001">
    <property type="protein sequence ID" value="CRY54012.1"/>
    <property type="molecule type" value="Genomic_DNA"/>
</dbReference>
<gene>
    <name evidence="3" type="ORF">ERS008476_00923</name>
</gene>
<dbReference type="Proteomes" id="UP000043316">
    <property type="component" value="Unassembled WGS sequence"/>
</dbReference>
<feature type="chain" id="PRO_5005220984" evidence="2">
    <location>
        <begin position="21"/>
        <end position="161"/>
    </location>
</feature>
<feature type="compositionally biased region" description="Polar residues" evidence="1">
    <location>
        <begin position="122"/>
        <end position="133"/>
    </location>
</feature>
<sequence length="161" mass="17842">MKKYLLLLCLLPLMPFGAQAGVSLDINIPGVSLHLGDQDSRGYFWDGYDWRPPQWWHEHRGGHIGDRNERGYYWDGGRWQPPSAQEGHNPFHGQQRGEPGRNERAQPNNTGGRGQHGGSNNPGGANHSQGWASNSGQRNQNGPNNGGGEQQVYPPQSKGQR</sequence>
<protein>
    <submittedName>
        <fullName evidence="3">Protein of uncharacterized function (DUF2502)</fullName>
    </submittedName>
</protein>
<accession>A0A0H5LSU6</accession>
<keyword evidence="2" id="KW-0732">Signal</keyword>
<proteinExistence type="predicted"/>
<evidence type="ECO:0000256" key="2">
    <source>
        <dbReference type="SAM" id="SignalP"/>
    </source>
</evidence>
<feature type="region of interest" description="Disordered" evidence="1">
    <location>
        <begin position="58"/>
        <end position="161"/>
    </location>
</feature>
<evidence type="ECO:0000313" key="3">
    <source>
        <dbReference type="EMBL" id="CRY54012.1"/>
    </source>
</evidence>
<dbReference type="AlphaFoldDB" id="A0A0H5LSU6"/>
<dbReference type="RefSeq" id="WP_053009150.1">
    <property type="nucleotide sequence ID" value="NZ_CWJI01000001.1"/>
</dbReference>